<evidence type="ECO:0000313" key="3">
    <source>
        <dbReference type="JaponicusDB" id="SJAG_06631"/>
    </source>
</evidence>
<reference evidence="2 4" key="1">
    <citation type="journal article" date="2011" name="Science">
        <title>Comparative functional genomics of the fission yeasts.</title>
        <authorList>
            <person name="Rhind N."/>
            <person name="Chen Z."/>
            <person name="Yassour M."/>
            <person name="Thompson D.A."/>
            <person name="Haas B.J."/>
            <person name="Habib N."/>
            <person name="Wapinski I."/>
            <person name="Roy S."/>
            <person name="Lin M.F."/>
            <person name="Heiman D.I."/>
            <person name="Young S.K."/>
            <person name="Furuya K."/>
            <person name="Guo Y."/>
            <person name="Pidoux A."/>
            <person name="Chen H.M."/>
            <person name="Robbertse B."/>
            <person name="Goldberg J.M."/>
            <person name="Aoki K."/>
            <person name="Bayne E.H."/>
            <person name="Berlin A.M."/>
            <person name="Desjardins C.A."/>
            <person name="Dobbs E."/>
            <person name="Dukaj L."/>
            <person name="Fan L."/>
            <person name="FitzGerald M.G."/>
            <person name="French C."/>
            <person name="Gujja S."/>
            <person name="Hansen K."/>
            <person name="Keifenheim D."/>
            <person name="Levin J.Z."/>
            <person name="Mosher R.A."/>
            <person name="Mueller C.A."/>
            <person name="Pfiffner J."/>
            <person name="Priest M."/>
            <person name="Russ C."/>
            <person name="Smialowska A."/>
            <person name="Swoboda P."/>
            <person name="Sykes S.M."/>
            <person name="Vaughn M."/>
            <person name="Vengrova S."/>
            <person name="Yoder R."/>
            <person name="Zeng Q."/>
            <person name="Allshire R."/>
            <person name="Baulcombe D."/>
            <person name="Birren B.W."/>
            <person name="Brown W."/>
            <person name="Ekwall K."/>
            <person name="Kellis M."/>
            <person name="Leatherwood J."/>
            <person name="Levin H."/>
            <person name="Margalit H."/>
            <person name="Martienssen R."/>
            <person name="Nieduszynski C.A."/>
            <person name="Spatafora J.W."/>
            <person name="Friedman N."/>
            <person name="Dalgaard J.Z."/>
            <person name="Baumann P."/>
            <person name="Niki H."/>
            <person name="Regev A."/>
            <person name="Nusbaum C."/>
        </authorList>
    </citation>
    <scope>NUCLEOTIDE SEQUENCE [LARGE SCALE GENOMIC DNA]</scope>
    <source>
        <strain evidence="4">yFS275 / FY16936</strain>
    </source>
</reference>
<dbReference type="RefSeq" id="XP_011049074.1">
    <property type="nucleotide sequence ID" value="XM_011050772.1"/>
</dbReference>
<feature type="transmembrane region" description="Helical" evidence="1">
    <location>
        <begin position="135"/>
        <end position="155"/>
    </location>
</feature>
<organism evidence="2 4">
    <name type="scientific">Schizosaccharomyces japonicus (strain yFS275 / FY16936)</name>
    <name type="common">Fission yeast</name>
    <dbReference type="NCBI Taxonomy" id="402676"/>
    <lineage>
        <taxon>Eukaryota</taxon>
        <taxon>Fungi</taxon>
        <taxon>Dikarya</taxon>
        <taxon>Ascomycota</taxon>
        <taxon>Taphrinomycotina</taxon>
        <taxon>Schizosaccharomycetes</taxon>
        <taxon>Schizosaccharomycetales</taxon>
        <taxon>Schizosaccharomycetaceae</taxon>
        <taxon>Schizosaccharomyces</taxon>
    </lineage>
</organism>
<feature type="transmembrane region" description="Helical" evidence="1">
    <location>
        <begin position="63"/>
        <end position="84"/>
    </location>
</feature>
<dbReference type="GeneID" id="22831173"/>
<evidence type="ECO:0000313" key="2">
    <source>
        <dbReference type="EMBL" id="EQC52990.1"/>
    </source>
</evidence>
<feature type="transmembrane region" description="Helical" evidence="1">
    <location>
        <begin position="28"/>
        <end position="51"/>
    </location>
</feature>
<protein>
    <submittedName>
        <fullName evidence="2">Uncharacterized protein</fullName>
    </submittedName>
</protein>
<dbReference type="Proteomes" id="UP000001744">
    <property type="component" value="Unassembled WGS sequence"/>
</dbReference>
<keyword evidence="1" id="KW-1133">Transmembrane helix</keyword>
<keyword evidence="4" id="KW-1185">Reference proteome</keyword>
<dbReference type="HOGENOM" id="CLU_1355357_0_0_1"/>
<accession>T0RST1</accession>
<evidence type="ECO:0000256" key="1">
    <source>
        <dbReference type="SAM" id="Phobius"/>
    </source>
</evidence>
<keyword evidence="1" id="KW-0812">Transmembrane</keyword>
<feature type="transmembrane region" description="Helical" evidence="1">
    <location>
        <begin position="167"/>
        <end position="188"/>
    </location>
</feature>
<name>T0RST1_SCHJY</name>
<proteinExistence type="predicted"/>
<keyword evidence="1" id="KW-0472">Membrane</keyword>
<dbReference type="JaponicusDB" id="SJAG_06631">
    <property type="gene designation" value="wcy1"/>
</dbReference>
<evidence type="ECO:0000313" key="4">
    <source>
        <dbReference type="Proteomes" id="UP000001744"/>
    </source>
</evidence>
<dbReference type="VEuPathDB" id="FungiDB:SJAG_06631"/>
<sequence length="202" mass="23803">METSSTYPTSITLDVQRELTKCLFYRKWLRLLTTSVLLPLSLSNFLWSALLRKYPESLVLQKCYIICSLLMGFVQFICEAVVFFSTANLDDRLKIYNKTEYELPQYEETSTTAKSTSIEHVEENHNDDYLILNALLHRLCYLTMSGCYTPFFYLVWCLNSDNYSYELTCFLFGIITSCFFLMRIFFLWNPVRVITHPLVIQL</sequence>
<dbReference type="AlphaFoldDB" id="T0RST1"/>
<dbReference type="EMBL" id="KE651168">
    <property type="protein sequence ID" value="EQC52990.1"/>
    <property type="molecule type" value="Genomic_DNA"/>
</dbReference>
<gene>
    <name evidence="3" type="primary">wcy1</name>
    <name evidence="2" type="ORF">SJAG_06631</name>
</gene>